<dbReference type="Gene3D" id="3.40.50.2020">
    <property type="match status" value="1"/>
</dbReference>
<evidence type="ECO:0000256" key="3">
    <source>
        <dbReference type="ARBA" id="ARBA00009516"/>
    </source>
</evidence>
<accession>A0A507QJA6</accession>
<dbReference type="GO" id="GO:0008655">
    <property type="term" value="P:pyrimidine-containing compound salvage"/>
    <property type="evidence" value="ECO:0007669"/>
    <property type="project" value="UniProtKB-ARBA"/>
</dbReference>
<dbReference type="Proteomes" id="UP000319663">
    <property type="component" value="Unassembled WGS sequence"/>
</dbReference>
<dbReference type="FunFam" id="3.40.50.2020:FF:000023">
    <property type="entry name" value="Probable uracil phosphoribosyltransferase"/>
    <property type="match status" value="1"/>
</dbReference>
<comment type="pathway">
    <text evidence="2">Pyrimidine metabolism; UMP biosynthesis via salvage pathway; UMP from uracil: step 1/1.</text>
</comment>
<evidence type="ECO:0000256" key="2">
    <source>
        <dbReference type="ARBA" id="ARBA00005180"/>
    </source>
</evidence>
<evidence type="ECO:0000313" key="12">
    <source>
        <dbReference type="Proteomes" id="UP000319663"/>
    </source>
</evidence>
<dbReference type="CDD" id="cd06223">
    <property type="entry name" value="PRTases_typeI"/>
    <property type="match status" value="1"/>
</dbReference>
<dbReference type="GO" id="GO:0005525">
    <property type="term" value="F:GTP binding"/>
    <property type="evidence" value="ECO:0007669"/>
    <property type="project" value="UniProtKB-KW"/>
</dbReference>
<dbReference type="STRING" id="5098.A0A507QJA6"/>
<dbReference type="InterPro" id="IPR029057">
    <property type="entry name" value="PRTase-like"/>
</dbReference>
<proteinExistence type="inferred from homology"/>
<evidence type="ECO:0000256" key="4">
    <source>
        <dbReference type="ARBA" id="ARBA00011894"/>
    </source>
</evidence>
<dbReference type="GO" id="GO:0004845">
    <property type="term" value="F:uracil phosphoribosyltransferase activity"/>
    <property type="evidence" value="ECO:0007669"/>
    <property type="project" value="UniProtKB-EC"/>
</dbReference>
<evidence type="ECO:0000313" key="11">
    <source>
        <dbReference type="EMBL" id="TQB67701.1"/>
    </source>
</evidence>
<feature type="domain" description="Phosphoribosyltransferase" evidence="10">
    <location>
        <begin position="27"/>
        <end position="230"/>
    </location>
</feature>
<evidence type="ECO:0000256" key="6">
    <source>
        <dbReference type="ARBA" id="ARBA00022676"/>
    </source>
</evidence>
<dbReference type="EMBL" id="VIFY01000322">
    <property type="protein sequence ID" value="TQB67701.1"/>
    <property type="molecule type" value="Genomic_DNA"/>
</dbReference>
<dbReference type="InterPro" id="IPR000836">
    <property type="entry name" value="PRTase_dom"/>
</dbReference>
<dbReference type="SUPFAM" id="SSF53271">
    <property type="entry name" value="PRTase-like"/>
    <property type="match status" value="1"/>
</dbReference>
<keyword evidence="8" id="KW-0547">Nucleotide-binding</keyword>
<keyword evidence="6" id="KW-0328">Glycosyltransferase</keyword>
<sequence length="232" mass="24870">MGSITATTTITTPASVPDLKNVTLLEQSPYLVGLMTILRNAETDSSEFGSCVDRVARLVVASALSHVPTVETQIKTPTGVTYTGRKPAKKVCGVSVLRAGASMESALRECWAGPLSFGKLLVQRDERTYQSRFLYSKLPPRISEDVVLLLEPMLATGGSITKVVEILIEKGVAPENIVLANVVASKQGLDTVVKKFPDLKIVTAALDPDLTPSKFISPGLGDFGDRYYGTVE</sequence>
<comment type="caution">
    <text evidence="11">The sequence shown here is derived from an EMBL/GenBank/DDBJ whole genome shotgun (WGS) entry which is preliminary data.</text>
</comment>
<keyword evidence="5" id="KW-0021">Allosteric enzyme</keyword>
<gene>
    <name evidence="11" type="ORF">MPDQ_004923</name>
</gene>
<evidence type="ECO:0000259" key="10">
    <source>
        <dbReference type="Pfam" id="PF14681"/>
    </source>
</evidence>
<evidence type="ECO:0000256" key="7">
    <source>
        <dbReference type="ARBA" id="ARBA00022679"/>
    </source>
</evidence>
<dbReference type="AlphaFoldDB" id="A0A507QJA6"/>
<name>A0A507QJA6_MONPU</name>
<evidence type="ECO:0000256" key="9">
    <source>
        <dbReference type="ARBA" id="ARBA00023134"/>
    </source>
</evidence>
<keyword evidence="12" id="KW-1185">Reference proteome</keyword>
<comment type="cofactor">
    <cofactor evidence="1">
        <name>Mg(2+)</name>
        <dbReference type="ChEBI" id="CHEBI:18420"/>
    </cofactor>
</comment>
<dbReference type="Pfam" id="PF14681">
    <property type="entry name" value="UPRTase"/>
    <property type="match status" value="1"/>
</dbReference>
<evidence type="ECO:0000256" key="5">
    <source>
        <dbReference type="ARBA" id="ARBA00022533"/>
    </source>
</evidence>
<comment type="similarity">
    <text evidence="3">Belongs to the UPRTase family.</text>
</comment>
<reference evidence="11 12" key="1">
    <citation type="submission" date="2019-06" db="EMBL/GenBank/DDBJ databases">
        <title>Wine fermentation using esterase from Monascus purpureus.</title>
        <authorList>
            <person name="Geng C."/>
            <person name="Zhang Y."/>
        </authorList>
    </citation>
    <scope>NUCLEOTIDE SEQUENCE [LARGE SCALE GENOMIC DNA]</scope>
    <source>
        <strain evidence="11">HQ1</strain>
    </source>
</reference>
<keyword evidence="9" id="KW-0342">GTP-binding</keyword>
<evidence type="ECO:0000256" key="8">
    <source>
        <dbReference type="ARBA" id="ARBA00022741"/>
    </source>
</evidence>
<dbReference type="EC" id="2.4.2.9" evidence="4"/>
<organism evidence="11 12">
    <name type="scientific">Monascus purpureus</name>
    <name type="common">Red mold</name>
    <name type="synonym">Monascus anka</name>
    <dbReference type="NCBI Taxonomy" id="5098"/>
    <lineage>
        <taxon>Eukaryota</taxon>
        <taxon>Fungi</taxon>
        <taxon>Dikarya</taxon>
        <taxon>Ascomycota</taxon>
        <taxon>Pezizomycotina</taxon>
        <taxon>Eurotiomycetes</taxon>
        <taxon>Eurotiomycetidae</taxon>
        <taxon>Eurotiales</taxon>
        <taxon>Aspergillaceae</taxon>
        <taxon>Monascus</taxon>
    </lineage>
</organism>
<keyword evidence="7" id="KW-0808">Transferase</keyword>
<protein>
    <recommendedName>
        <fullName evidence="4">uracil phosphoribosyltransferase</fullName>
        <ecNumber evidence="4">2.4.2.9</ecNumber>
    </recommendedName>
</protein>
<dbReference type="NCBIfam" id="NF001097">
    <property type="entry name" value="PRK00129.1"/>
    <property type="match status" value="1"/>
</dbReference>
<evidence type="ECO:0000256" key="1">
    <source>
        <dbReference type="ARBA" id="ARBA00001946"/>
    </source>
</evidence>